<dbReference type="OrthoDB" id="1749738at2759"/>
<evidence type="ECO:0000256" key="2">
    <source>
        <dbReference type="SAM" id="Phobius"/>
    </source>
</evidence>
<name>A0A2U1KGI5_ARTAN</name>
<dbReference type="SUPFAM" id="SSF54001">
    <property type="entry name" value="Cysteine proteinases"/>
    <property type="match status" value="1"/>
</dbReference>
<evidence type="ECO:0000256" key="1">
    <source>
        <dbReference type="SAM" id="MobiDB-lite"/>
    </source>
</evidence>
<comment type="caution">
    <text evidence="3">The sequence shown here is derived from an EMBL/GenBank/DDBJ whole genome shotgun (WGS) entry which is preliminary data.</text>
</comment>
<gene>
    <name evidence="3" type="ORF">CTI12_AA605180</name>
</gene>
<sequence length="393" mass="44489">MIRVNRRLHSDEKNVSNWLFACTEDENEIIFEEHGKLIGYKGIMESLMPGSKIHATVVDMWVAIQNDLEKRRSTRARSRVFVHSDIMVCFPIVQSGHFYYITFNLMKDEVHVIDNLAICPGYKEFPEKLISKFAAYLSKINHHKAVAIGRVKPVRLEFSWPTRYNCIDCGVFLMRHMEIYKGLKKMEDGLPPEGASQQEQLNELRRKYATKILLADINKHKEALRRKVHVFDKLTKEDENILDQHGLVTTLGHDPSRLDLFSACFADKDGNTKNDDTANAIDEMKRRSDNLPEGSIDNPGPDDIFSTVMGKDRNGDAGMFGLGVRASDVWGVTTSRSACHRENNELKSRCGELTSENEQLRAQHTKGKREDEQWRKGGGAGVLAGGVRGGGIE</sequence>
<reference evidence="3 4" key="1">
    <citation type="journal article" date="2018" name="Mol. Plant">
        <title>The genome of Artemisia annua provides insight into the evolution of Asteraceae family and artemisinin biosynthesis.</title>
        <authorList>
            <person name="Shen Q."/>
            <person name="Zhang L."/>
            <person name="Liao Z."/>
            <person name="Wang S."/>
            <person name="Yan T."/>
            <person name="Shi P."/>
            <person name="Liu M."/>
            <person name="Fu X."/>
            <person name="Pan Q."/>
            <person name="Wang Y."/>
            <person name="Lv Z."/>
            <person name="Lu X."/>
            <person name="Zhang F."/>
            <person name="Jiang W."/>
            <person name="Ma Y."/>
            <person name="Chen M."/>
            <person name="Hao X."/>
            <person name="Li L."/>
            <person name="Tang Y."/>
            <person name="Lv G."/>
            <person name="Zhou Y."/>
            <person name="Sun X."/>
            <person name="Brodelius P.E."/>
            <person name="Rose J.K.C."/>
            <person name="Tang K."/>
        </authorList>
    </citation>
    <scope>NUCLEOTIDE SEQUENCE [LARGE SCALE GENOMIC DNA]</scope>
    <source>
        <strain evidence="4">cv. Huhao1</strain>
        <tissue evidence="3">Leaf</tissue>
    </source>
</reference>
<evidence type="ECO:0000313" key="3">
    <source>
        <dbReference type="EMBL" id="PWA35897.1"/>
    </source>
</evidence>
<proteinExistence type="predicted"/>
<organism evidence="3 4">
    <name type="scientific">Artemisia annua</name>
    <name type="common">Sweet wormwood</name>
    <dbReference type="NCBI Taxonomy" id="35608"/>
    <lineage>
        <taxon>Eukaryota</taxon>
        <taxon>Viridiplantae</taxon>
        <taxon>Streptophyta</taxon>
        <taxon>Embryophyta</taxon>
        <taxon>Tracheophyta</taxon>
        <taxon>Spermatophyta</taxon>
        <taxon>Magnoliopsida</taxon>
        <taxon>eudicotyledons</taxon>
        <taxon>Gunneridae</taxon>
        <taxon>Pentapetalae</taxon>
        <taxon>asterids</taxon>
        <taxon>campanulids</taxon>
        <taxon>Asterales</taxon>
        <taxon>Asteraceae</taxon>
        <taxon>Asteroideae</taxon>
        <taxon>Anthemideae</taxon>
        <taxon>Artemisiinae</taxon>
        <taxon>Artemisia</taxon>
    </lineage>
</organism>
<feature type="compositionally biased region" description="Gly residues" evidence="1">
    <location>
        <begin position="376"/>
        <end position="393"/>
    </location>
</feature>
<dbReference type="Gene3D" id="3.40.395.10">
    <property type="entry name" value="Adenoviral Proteinase, Chain A"/>
    <property type="match status" value="1"/>
</dbReference>
<protein>
    <submittedName>
        <fullName evidence="3">Transposase, Ptta/En/Spm</fullName>
    </submittedName>
</protein>
<feature type="transmembrane region" description="Helical" evidence="2">
    <location>
        <begin position="80"/>
        <end position="100"/>
    </location>
</feature>
<feature type="region of interest" description="Disordered" evidence="1">
    <location>
        <begin position="351"/>
        <end position="393"/>
    </location>
</feature>
<keyword evidence="2" id="KW-0812">Transmembrane</keyword>
<dbReference type="Proteomes" id="UP000245207">
    <property type="component" value="Unassembled WGS sequence"/>
</dbReference>
<keyword evidence="4" id="KW-1185">Reference proteome</keyword>
<keyword evidence="2" id="KW-1133">Transmembrane helix</keyword>
<keyword evidence="2" id="KW-0472">Membrane</keyword>
<dbReference type="EMBL" id="PKPP01019149">
    <property type="protein sequence ID" value="PWA35897.1"/>
    <property type="molecule type" value="Genomic_DNA"/>
</dbReference>
<dbReference type="InterPro" id="IPR038765">
    <property type="entry name" value="Papain-like_cys_pep_sf"/>
</dbReference>
<evidence type="ECO:0000313" key="4">
    <source>
        <dbReference type="Proteomes" id="UP000245207"/>
    </source>
</evidence>
<accession>A0A2U1KGI5</accession>
<dbReference type="AlphaFoldDB" id="A0A2U1KGI5"/>